<keyword evidence="2" id="KW-1185">Reference proteome</keyword>
<organism evidence="1 2">
    <name type="scientific">Streptomyces echinatus</name>
    <dbReference type="NCBI Taxonomy" id="67293"/>
    <lineage>
        <taxon>Bacteria</taxon>
        <taxon>Bacillati</taxon>
        <taxon>Actinomycetota</taxon>
        <taxon>Actinomycetes</taxon>
        <taxon>Kitasatosporales</taxon>
        <taxon>Streptomycetaceae</taxon>
        <taxon>Streptomyces</taxon>
    </lineage>
</organism>
<dbReference type="EMBL" id="JACHJK010000004">
    <property type="protein sequence ID" value="MBB5927461.1"/>
    <property type="molecule type" value="Genomic_DNA"/>
</dbReference>
<keyword evidence="1" id="KW-0808">Transferase</keyword>
<reference evidence="1 2" key="1">
    <citation type="submission" date="2020-08" db="EMBL/GenBank/DDBJ databases">
        <title>Genomic Encyclopedia of Type Strains, Phase III (KMG-III): the genomes of soil and plant-associated and newly described type strains.</title>
        <authorList>
            <person name="Whitman W."/>
        </authorList>
    </citation>
    <scope>NUCLEOTIDE SEQUENCE [LARGE SCALE GENOMIC DNA]</scope>
    <source>
        <strain evidence="1 2">CECT 3313</strain>
    </source>
</reference>
<evidence type="ECO:0000313" key="2">
    <source>
        <dbReference type="Proteomes" id="UP000585836"/>
    </source>
</evidence>
<dbReference type="InterPro" id="IPR027396">
    <property type="entry name" value="DsrEFH-like"/>
</dbReference>
<sequence length="141" mass="15202">MALTMAATVERRTWDVLVVLTAPPHTTDALTTVLRLAQAVLERERTIRVWACGYNTMLTQSSLGETKPADLRDPATPAPTAGALIRGLLTAYKGRFSWIVCTACSAERGARDHIAEVRLRSDARLAATVAAAHRTLYIGGA</sequence>
<dbReference type="Gene3D" id="3.40.1260.10">
    <property type="entry name" value="DsrEFH-like"/>
    <property type="match status" value="1"/>
</dbReference>
<dbReference type="GO" id="GO:0016740">
    <property type="term" value="F:transferase activity"/>
    <property type="evidence" value="ECO:0007669"/>
    <property type="project" value="UniProtKB-KW"/>
</dbReference>
<evidence type="ECO:0000313" key="1">
    <source>
        <dbReference type="EMBL" id="MBB5927461.1"/>
    </source>
</evidence>
<dbReference type="RefSeq" id="WP_184965018.1">
    <property type="nucleotide sequence ID" value="NZ_BAAAWF010000058.1"/>
</dbReference>
<dbReference type="Proteomes" id="UP000585836">
    <property type="component" value="Unassembled WGS sequence"/>
</dbReference>
<gene>
    <name evidence="1" type="ORF">FHS34_002919</name>
</gene>
<dbReference type="SUPFAM" id="SSF75169">
    <property type="entry name" value="DsrEFH-like"/>
    <property type="match status" value="1"/>
</dbReference>
<name>A0A7W9PT91_9ACTN</name>
<accession>A0A7W9PT91</accession>
<proteinExistence type="predicted"/>
<dbReference type="AlphaFoldDB" id="A0A7W9PT91"/>
<protein>
    <submittedName>
        <fullName evidence="1">Sulfur relay (Sulfurtransferase) complex TusBCD TusD component (DsrE family)</fullName>
    </submittedName>
</protein>
<comment type="caution">
    <text evidence="1">The sequence shown here is derived from an EMBL/GenBank/DDBJ whole genome shotgun (WGS) entry which is preliminary data.</text>
</comment>